<feature type="domain" description="NADH:ubiquinone oxidoreductase 30kDa subunit" evidence="2">
    <location>
        <begin position="15"/>
        <end position="37"/>
    </location>
</feature>
<dbReference type="EMBL" id="JBBWWQ010000011">
    <property type="protein sequence ID" value="KAK8935920.1"/>
    <property type="molecule type" value="Genomic_DNA"/>
</dbReference>
<dbReference type="Gene3D" id="3.30.460.80">
    <property type="entry name" value="NADH:ubiquinone oxidoreductase, 30kDa subunit"/>
    <property type="match status" value="1"/>
</dbReference>
<comment type="caution">
    <text evidence="3">The sequence shown here is derived from an EMBL/GenBank/DDBJ whole genome shotgun (WGS) entry which is preliminary data.</text>
</comment>
<evidence type="ECO:0000313" key="3">
    <source>
        <dbReference type="EMBL" id="KAK8935920.1"/>
    </source>
</evidence>
<sequence length="149" mass="17185">MESGSLISLSLFRRWEREVWDMSGVSSINHPDLRRISIFCFRNLIIENKMPPLRALLLFKLRVSRPTGHLAHFGPYMAKLLSVGGFNPDSLSPSSPRLTGPDFFREEIGASKSTVERKILGLSSFSTGFQTQHRRQRARVRRRRDQTRE</sequence>
<feature type="region of interest" description="Disordered" evidence="1">
    <location>
        <begin position="126"/>
        <end position="149"/>
    </location>
</feature>
<evidence type="ECO:0000256" key="1">
    <source>
        <dbReference type="SAM" id="MobiDB-lite"/>
    </source>
</evidence>
<reference evidence="3 4" key="1">
    <citation type="journal article" date="2022" name="Nat. Plants">
        <title>Genomes of leafy and leafless Platanthera orchids illuminate the evolution of mycoheterotrophy.</title>
        <authorList>
            <person name="Li M.H."/>
            <person name="Liu K.W."/>
            <person name="Li Z."/>
            <person name="Lu H.C."/>
            <person name="Ye Q.L."/>
            <person name="Zhang D."/>
            <person name="Wang J.Y."/>
            <person name="Li Y.F."/>
            <person name="Zhong Z.M."/>
            <person name="Liu X."/>
            <person name="Yu X."/>
            <person name="Liu D.K."/>
            <person name="Tu X.D."/>
            <person name="Liu B."/>
            <person name="Hao Y."/>
            <person name="Liao X.Y."/>
            <person name="Jiang Y.T."/>
            <person name="Sun W.H."/>
            <person name="Chen J."/>
            <person name="Chen Y.Q."/>
            <person name="Ai Y."/>
            <person name="Zhai J.W."/>
            <person name="Wu S.S."/>
            <person name="Zhou Z."/>
            <person name="Hsiao Y.Y."/>
            <person name="Wu W.L."/>
            <person name="Chen Y.Y."/>
            <person name="Lin Y.F."/>
            <person name="Hsu J.L."/>
            <person name="Li C.Y."/>
            <person name="Wang Z.W."/>
            <person name="Zhao X."/>
            <person name="Zhong W.Y."/>
            <person name="Ma X.K."/>
            <person name="Ma L."/>
            <person name="Huang J."/>
            <person name="Chen G.Z."/>
            <person name="Huang M.Z."/>
            <person name="Huang L."/>
            <person name="Peng D.H."/>
            <person name="Luo Y.B."/>
            <person name="Zou S.Q."/>
            <person name="Chen S.P."/>
            <person name="Lan S."/>
            <person name="Tsai W.C."/>
            <person name="Van de Peer Y."/>
            <person name="Liu Z.J."/>
        </authorList>
    </citation>
    <scope>NUCLEOTIDE SEQUENCE [LARGE SCALE GENOMIC DNA]</scope>
    <source>
        <strain evidence="3">Lor287</strain>
    </source>
</reference>
<proteinExistence type="predicted"/>
<accession>A0AAP0BDQ7</accession>
<dbReference type="Proteomes" id="UP001418222">
    <property type="component" value="Unassembled WGS sequence"/>
</dbReference>
<dbReference type="AlphaFoldDB" id="A0AAP0BDQ7"/>
<dbReference type="SUPFAM" id="SSF143243">
    <property type="entry name" value="Nqo5-like"/>
    <property type="match status" value="1"/>
</dbReference>
<name>A0AAP0BDQ7_9ASPA</name>
<dbReference type="InterPro" id="IPR037232">
    <property type="entry name" value="NADH_quin_OxRdtase_su_C/D-like"/>
</dbReference>
<keyword evidence="4" id="KW-1185">Reference proteome</keyword>
<dbReference type="InterPro" id="IPR001268">
    <property type="entry name" value="NADH_UbQ_OxRdtase_30kDa_su"/>
</dbReference>
<evidence type="ECO:0000259" key="2">
    <source>
        <dbReference type="Pfam" id="PF00329"/>
    </source>
</evidence>
<protein>
    <submittedName>
        <fullName evidence="3">NADH dehydrogenase [ubiquinone] iron-sulfur protein 3</fullName>
    </submittedName>
</protein>
<evidence type="ECO:0000313" key="4">
    <source>
        <dbReference type="Proteomes" id="UP001418222"/>
    </source>
</evidence>
<dbReference type="GO" id="GO:0008137">
    <property type="term" value="F:NADH dehydrogenase (ubiquinone) activity"/>
    <property type="evidence" value="ECO:0007669"/>
    <property type="project" value="InterPro"/>
</dbReference>
<feature type="compositionally biased region" description="Basic residues" evidence="1">
    <location>
        <begin position="132"/>
        <end position="149"/>
    </location>
</feature>
<dbReference type="Pfam" id="PF00329">
    <property type="entry name" value="Complex1_30kDa"/>
    <property type="match status" value="1"/>
</dbReference>
<organism evidence="3 4">
    <name type="scientific">Platanthera zijinensis</name>
    <dbReference type="NCBI Taxonomy" id="2320716"/>
    <lineage>
        <taxon>Eukaryota</taxon>
        <taxon>Viridiplantae</taxon>
        <taxon>Streptophyta</taxon>
        <taxon>Embryophyta</taxon>
        <taxon>Tracheophyta</taxon>
        <taxon>Spermatophyta</taxon>
        <taxon>Magnoliopsida</taxon>
        <taxon>Liliopsida</taxon>
        <taxon>Asparagales</taxon>
        <taxon>Orchidaceae</taxon>
        <taxon>Orchidoideae</taxon>
        <taxon>Orchideae</taxon>
        <taxon>Orchidinae</taxon>
        <taxon>Platanthera</taxon>
    </lineage>
</organism>
<gene>
    <name evidence="3" type="primary">NAD9</name>
    <name evidence="3" type="ORF">KSP39_PZI014091</name>
</gene>